<reference evidence="1 2" key="1">
    <citation type="submission" date="2024-09" db="EMBL/GenBank/DDBJ databases">
        <title>Chromosome-scale assembly of Riccia fluitans.</title>
        <authorList>
            <person name="Paukszto L."/>
            <person name="Sawicki J."/>
            <person name="Karawczyk K."/>
            <person name="Piernik-Szablinska J."/>
            <person name="Szczecinska M."/>
            <person name="Mazdziarz M."/>
        </authorList>
    </citation>
    <scope>NUCLEOTIDE SEQUENCE [LARGE SCALE GENOMIC DNA]</scope>
    <source>
        <strain evidence="1">Rf_01</strain>
        <tissue evidence="1">Aerial parts of the thallus</tissue>
    </source>
</reference>
<proteinExistence type="predicted"/>
<protein>
    <submittedName>
        <fullName evidence="1">Uncharacterized protein</fullName>
    </submittedName>
</protein>
<gene>
    <name evidence="1" type="ORF">R1flu_001191</name>
</gene>
<dbReference type="EMBL" id="JBHFFA010000006">
    <property type="protein sequence ID" value="KAL2620986.1"/>
    <property type="molecule type" value="Genomic_DNA"/>
</dbReference>
<evidence type="ECO:0000313" key="2">
    <source>
        <dbReference type="Proteomes" id="UP001605036"/>
    </source>
</evidence>
<accession>A0ABD1Y2X7</accession>
<keyword evidence="2" id="KW-1185">Reference proteome</keyword>
<dbReference type="AlphaFoldDB" id="A0ABD1Y2X7"/>
<dbReference type="Proteomes" id="UP001605036">
    <property type="component" value="Unassembled WGS sequence"/>
</dbReference>
<organism evidence="1 2">
    <name type="scientific">Riccia fluitans</name>
    <dbReference type="NCBI Taxonomy" id="41844"/>
    <lineage>
        <taxon>Eukaryota</taxon>
        <taxon>Viridiplantae</taxon>
        <taxon>Streptophyta</taxon>
        <taxon>Embryophyta</taxon>
        <taxon>Marchantiophyta</taxon>
        <taxon>Marchantiopsida</taxon>
        <taxon>Marchantiidae</taxon>
        <taxon>Marchantiales</taxon>
        <taxon>Ricciaceae</taxon>
        <taxon>Riccia</taxon>
    </lineage>
</organism>
<comment type="caution">
    <text evidence="1">The sequence shown here is derived from an EMBL/GenBank/DDBJ whole genome shotgun (WGS) entry which is preliminary data.</text>
</comment>
<evidence type="ECO:0000313" key="1">
    <source>
        <dbReference type="EMBL" id="KAL2620986.1"/>
    </source>
</evidence>
<sequence>MADKAAGRRLPTIWLMDEELYNASTTEQIRKFRSRIQFVPYSFKEMKDLDLVKISVMYCLNMLKYVASLQRHCVPEDISLWRLQNTDAEGDCLLVKDVRGGTNVIGWNKIAVVFGAKHNDKEDFRSIKVMHTTLDKYNPRAYLLASVEHNPNKKLVNG</sequence>
<name>A0ABD1Y2X7_9MARC</name>